<dbReference type="Proteomes" id="UP000254621">
    <property type="component" value="Unassembled WGS sequence"/>
</dbReference>
<protein>
    <submittedName>
        <fullName evidence="1">Uncharacterized protein</fullName>
    </submittedName>
</protein>
<dbReference type="RefSeq" id="WP_233119743.1">
    <property type="nucleotide sequence ID" value="NZ_CYXF01000117.1"/>
</dbReference>
<evidence type="ECO:0000313" key="1">
    <source>
        <dbReference type="EMBL" id="SUP59111.1"/>
    </source>
</evidence>
<dbReference type="AlphaFoldDB" id="A0A380P1M6"/>
<reference evidence="1 2" key="1">
    <citation type="submission" date="2018-06" db="EMBL/GenBank/DDBJ databases">
        <authorList>
            <consortium name="Pathogen Informatics"/>
            <person name="Doyle S."/>
        </authorList>
    </citation>
    <scope>NUCLEOTIDE SEQUENCE [LARGE SCALE GENOMIC DNA]</scope>
    <source>
        <strain evidence="1 2">NCTC13645</strain>
    </source>
</reference>
<accession>A0A380P1M6</accession>
<evidence type="ECO:0000313" key="2">
    <source>
        <dbReference type="Proteomes" id="UP000254621"/>
    </source>
</evidence>
<dbReference type="EMBL" id="UHIV01000004">
    <property type="protein sequence ID" value="SUP59111.1"/>
    <property type="molecule type" value="Genomic_DNA"/>
</dbReference>
<organism evidence="1 2">
    <name type="scientific">Weissella viridescens</name>
    <name type="common">Lactobacillus viridescens</name>
    <dbReference type="NCBI Taxonomy" id="1629"/>
    <lineage>
        <taxon>Bacteria</taxon>
        <taxon>Bacillati</taxon>
        <taxon>Bacillota</taxon>
        <taxon>Bacilli</taxon>
        <taxon>Lactobacillales</taxon>
        <taxon>Lactobacillaceae</taxon>
        <taxon>Weissella</taxon>
    </lineage>
</organism>
<proteinExistence type="predicted"/>
<gene>
    <name evidence="1" type="ORF">NCTC13645_01363</name>
</gene>
<sequence length="48" mass="5551">MMQNGVHQSFGVYGVMVQQKQLAVIKKQMDLTKTVLIYLVDNRRQAKL</sequence>
<name>A0A380P1M6_WEIVI</name>